<comment type="caution">
    <text evidence="3">The sequence shown here is derived from an EMBL/GenBank/DDBJ whole genome shotgun (WGS) entry which is preliminary data.</text>
</comment>
<dbReference type="Pfam" id="PF08721">
    <property type="entry name" value="Tn7_Tnp_TnsA_C"/>
    <property type="match status" value="1"/>
</dbReference>
<evidence type="ECO:0000259" key="2">
    <source>
        <dbReference type="Pfam" id="PF08722"/>
    </source>
</evidence>
<dbReference type="InterPro" id="IPR014832">
    <property type="entry name" value="TnsA_C"/>
</dbReference>
<organism evidence="3 4">
    <name type="scientific">Chryseobacterium arthrosphaerae</name>
    <dbReference type="NCBI Taxonomy" id="651561"/>
    <lineage>
        <taxon>Bacteria</taxon>
        <taxon>Pseudomonadati</taxon>
        <taxon>Bacteroidota</taxon>
        <taxon>Flavobacteriia</taxon>
        <taxon>Flavobacteriales</taxon>
        <taxon>Weeksellaceae</taxon>
        <taxon>Chryseobacterium group</taxon>
        <taxon>Chryseobacterium</taxon>
    </lineage>
</organism>
<name>A0A1B8ZIE4_9FLAO</name>
<dbReference type="Proteomes" id="UP000093432">
    <property type="component" value="Unassembled WGS sequence"/>
</dbReference>
<protein>
    <recommendedName>
        <fullName evidence="5">TnsA endonuclease N-terminal domain-containing protein</fullName>
    </recommendedName>
</protein>
<dbReference type="RefSeq" id="WP_065400023.1">
    <property type="nucleotide sequence ID" value="NZ_MAYG01000012.1"/>
</dbReference>
<dbReference type="EMBL" id="MAYG01000012">
    <property type="protein sequence ID" value="OCA71370.1"/>
    <property type="molecule type" value="Genomic_DNA"/>
</dbReference>
<dbReference type="OrthoDB" id="881413at2"/>
<feature type="domain" description="TnsA endonuclease C-terminal" evidence="1">
    <location>
        <begin position="136"/>
        <end position="209"/>
    </location>
</feature>
<dbReference type="Gene3D" id="3.40.1350.10">
    <property type="match status" value="1"/>
</dbReference>
<evidence type="ECO:0000313" key="4">
    <source>
        <dbReference type="Proteomes" id="UP000093432"/>
    </source>
</evidence>
<dbReference type="InterPro" id="IPR011856">
    <property type="entry name" value="tRNA_endonuc-like_dom_sf"/>
</dbReference>
<dbReference type="InterPro" id="IPR014833">
    <property type="entry name" value="TnsA_N"/>
</dbReference>
<gene>
    <name evidence="3" type="ORF">BBI00_16755</name>
</gene>
<evidence type="ECO:0000313" key="3">
    <source>
        <dbReference type="EMBL" id="OCA71370.1"/>
    </source>
</evidence>
<evidence type="ECO:0008006" key="5">
    <source>
        <dbReference type="Google" id="ProtNLM"/>
    </source>
</evidence>
<dbReference type="STRING" id="651561.BBI00_16755"/>
<evidence type="ECO:0000259" key="1">
    <source>
        <dbReference type="Pfam" id="PF08721"/>
    </source>
</evidence>
<feature type="domain" description="TnsA endonuclease N-terminal" evidence="2">
    <location>
        <begin position="52"/>
        <end position="134"/>
    </location>
</feature>
<accession>A0A1B8ZIE4</accession>
<dbReference type="GO" id="GO:0003676">
    <property type="term" value="F:nucleic acid binding"/>
    <property type="evidence" value="ECO:0007669"/>
    <property type="project" value="InterPro"/>
</dbReference>
<reference evidence="4" key="1">
    <citation type="submission" date="2016-07" db="EMBL/GenBank/DDBJ databases">
        <authorList>
            <person name="Florea S."/>
            <person name="Webb J.S."/>
            <person name="Jaromczyk J."/>
            <person name="Schardl C.L."/>
        </authorList>
    </citation>
    <scope>NUCLEOTIDE SEQUENCE [LARGE SCALE GENOMIC DNA]</scope>
    <source>
        <strain evidence="4">CC-VM-7</strain>
    </source>
</reference>
<dbReference type="Pfam" id="PF08722">
    <property type="entry name" value="Tn7_TnsA-like_N"/>
    <property type="match status" value="1"/>
</dbReference>
<proteinExistence type="predicted"/>
<sequence>MVQIIQNKVRKIGLKHSSLSGSFFSAKTNKEVQFESSLERDFIFLLEMDWVIESYHEQPVTIYYSDSEGKQRSYTPDFLFYWHYRFASKGAKPLLIEIKYKEDLEKNSAIYQPKFKAAEEFCEKNGYEFKVLTEYDIRTEYLENCKFLYRYKKNKFDHSHPDIQLILKNMCDLQCTTPRELIQVCARDKYKQMELIYYMWYMVSVNIIRCIWEHPLTMDSAIWLDEVYENSYTK</sequence>
<dbReference type="AlphaFoldDB" id="A0A1B8ZIE4"/>